<comment type="caution">
    <text evidence="4">The sequence shown here is derived from an EMBL/GenBank/DDBJ whole genome shotgun (WGS) entry which is preliminary data.</text>
</comment>
<dbReference type="Gene3D" id="3.30.70.100">
    <property type="match status" value="1"/>
</dbReference>
<dbReference type="AlphaFoldDB" id="A0ABD1LK35"/>
<feature type="domain" description="HMA" evidence="3">
    <location>
        <begin position="225"/>
        <end position="291"/>
    </location>
</feature>
<evidence type="ECO:0000259" key="3">
    <source>
        <dbReference type="PROSITE" id="PS50846"/>
    </source>
</evidence>
<dbReference type="Proteomes" id="UP001603857">
    <property type="component" value="Unassembled WGS sequence"/>
</dbReference>
<dbReference type="PANTHER" id="PTHR46119:SF15">
    <property type="entry name" value="PROTEIN SODIUM POTASSIUM ROOT DEFECTIVE 2"/>
    <property type="match status" value="1"/>
</dbReference>
<sequence>MCTTSLSLSLSLSLSPSLLAADCLNHLFPDTIIQKMKRMDIFCASQASTAICLSMDQASCSSSNTILLGGSRTIDRHNPIINDSRRNTSKSLTAPCSSSQSPINPMPYHELPKAKKNSSSKSATKGHDNKKINTSEKLTEHVTSTSKPIDGTARRTWLKPPADSIAPPGSTRSLFRETALVDGSSYCDPNLALTTVNNRTSQVVHQDGANAKLPSSSHLKSGSSDQVVVLRVSLHCKGCEGKVRKHISRMQGVTSFNIDFAAKKVTVVGDVTPLSVLASISKVKNAQLWPASAPALESGTVETKKQILSN</sequence>
<feature type="signal peptide" evidence="2">
    <location>
        <begin position="1"/>
        <end position="20"/>
    </location>
</feature>
<keyword evidence="2" id="KW-0732">Signal</keyword>
<feature type="region of interest" description="Disordered" evidence="1">
    <location>
        <begin position="75"/>
        <end position="170"/>
    </location>
</feature>
<organism evidence="4 5">
    <name type="scientific">Flemingia macrophylla</name>
    <dbReference type="NCBI Taxonomy" id="520843"/>
    <lineage>
        <taxon>Eukaryota</taxon>
        <taxon>Viridiplantae</taxon>
        <taxon>Streptophyta</taxon>
        <taxon>Embryophyta</taxon>
        <taxon>Tracheophyta</taxon>
        <taxon>Spermatophyta</taxon>
        <taxon>Magnoliopsida</taxon>
        <taxon>eudicotyledons</taxon>
        <taxon>Gunneridae</taxon>
        <taxon>Pentapetalae</taxon>
        <taxon>rosids</taxon>
        <taxon>fabids</taxon>
        <taxon>Fabales</taxon>
        <taxon>Fabaceae</taxon>
        <taxon>Papilionoideae</taxon>
        <taxon>50 kb inversion clade</taxon>
        <taxon>NPAAA clade</taxon>
        <taxon>indigoferoid/millettioid clade</taxon>
        <taxon>Phaseoleae</taxon>
        <taxon>Flemingia</taxon>
    </lineage>
</organism>
<gene>
    <name evidence="4" type="ORF">Fmac_027709</name>
</gene>
<feature type="chain" id="PRO_5044781419" description="HMA domain-containing protein" evidence="2">
    <location>
        <begin position="21"/>
        <end position="310"/>
    </location>
</feature>
<proteinExistence type="predicted"/>
<dbReference type="InterPro" id="IPR036163">
    <property type="entry name" value="HMA_dom_sf"/>
</dbReference>
<evidence type="ECO:0000256" key="2">
    <source>
        <dbReference type="SAM" id="SignalP"/>
    </source>
</evidence>
<keyword evidence="5" id="KW-1185">Reference proteome</keyword>
<dbReference type="SUPFAM" id="SSF55008">
    <property type="entry name" value="HMA, heavy metal-associated domain"/>
    <property type="match status" value="1"/>
</dbReference>
<dbReference type="PANTHER" id="PTHR46119">
    <property type="entry name" value="OS08G0405700 PROTEIN"/>
    <property type="match status" value="1"/>
</dbReference>
<feature type="compositionally biased region" description="Basic and acidic residues" evidence="1">
    <location>
        <begin position="125"/>
        <end position="140"/>
    </location>
</feature>
<name>A0ABD1LK35_9FABA</name>
<dbReference type="Pfam" id="PF00403">
    <property type="entry name" value="HMA"/>
    <property type="match status" value="1"/>
</dbReference>
<evidence type="ECO:0000256" key="1">
    <source>
        <dbReference type="SAM" id="MobiDB-lite"/>
    </source>
</evidence>
<feature type="compositionally biased region" description="Basic and acidic residues" evidence="1">
    <location>
        <begin position="75"/>
        <end position="86"/>
    </location>
</feature>
<dbReference type="CDD" id="cd00371">
    <property type="entry name" value="HMA"/>
    <property type="match status" value="1"/>
</dbReference>
<reference evidence="4 5" key="1">
    <citation type="submission" date="2024-08" db="EMBL/GenBank/DDBJ databases">
        <title>Insights into the chromosomal genome structure of Flemingia macrophylla.</title>
        <authorList>
            <person name="Ding Y."/>
            <person name="Zhao Y."/>
            <person name="Bi W."/>
            <person name="Wu M."/>
            <person name="Zhao G."/>
            <person name="Gong Y."/>
            <person name="Li W."/>
            <person name="Zhang P."/>
        </authorList>
    </citation>
    <scope>NUCLEOTIDE SEQUENCE [LARGE SCALE GENOMIC DNA]</scope>
    <source>
        <strain evidence="4">DYQJB</strain>
        <tissue evidence="4">Leaf</tissue>
    </source>
</reference>
<dbReference type="PROSITE" id="PS50846">
    <property type="entry name" value="HMA_2"/>
    <property type="match status" value="1"/>
</dbReference>
<feature type="compositionally biased region" description="Polar residues" evidence="1">
    <location>
        <begin position="89"/>
        <end position="103"/>
    </location>
</feature>
<protein>
    <recommendedName>
        <fullName evidence="3">HMA domain-containing protein</fullName>
    </recommendedName>
</protein>
<dbReference type="EMBL" id="JBGMDY010000009">
    <property type="protein sequence ID" value="KAL2323330.1"/>
    <property type="molecule type" value="Genomic_DNA"/>
</dbReference>
<accession>A0ABD1LK35</accession>
<evidence type="ECO:0000313" key="4">
    <source>
        <dbReference type="EMBL" id="KAL2323330.1"/>
    </source>
</evidence>
<dbReference type="InterPro" id="IPR044526">
    <property type="entry name" value="NAKR1-3"/>
</dbReference>
<evidence type="ECO:0000313" key="5">
    <source>
        <dbReference type="Proteomes" id="UP001603857"/>
    </source>
</evidence>
<dbReference type="InterPro" id="IPR006121">
    <property type="entry name" value="HMA_dom"/>
</dbReference>